<evidence type="ECO:0000256" key="6">
    <source>
        <dbReference type="SAM" id="MobiDB-lite"/>
    </source>
</evidence>
<dbReference type="InterPro" id="IPR013805">
    <property type="entry name" value="GrpE_CC"/>
</dbReference>
<comment type="function">
    <text evidence="3 4">Participates actively in the response to hyperosmotic and heat shock by preventing the aggregation of stress-denatured proteins, in association with DnaK and GrpE. It is the nucleotide exchange factor for DnaK and may function as a thermosensor. Unfolded proteins bind initially to DnaJ; upon interaction with the DnaJ-bound protein, DnaK hydrolyzes its bound ATP, resulting in the formation of a stable complex. GrpE releases ADP from DnaK; ATP binding to DnaK triggers the release of the substrate protein, thus completing the reaction cycle. Several rounds of ATP-dependent interactions between DnaJ, DnaK and GrpE are required for fully efficient folding.</text>
</comment>
<dbReference type="EMBL" id="CP107006">
    <property type="protein sequence ID" value="UYQ93573.1"/>
    <property type="molecule type" value="Genomic_DNA"/>
</dbReference>
<dbReference type="Pfam" id="PF01025">
    <property type="entry name" value="GrpE"/>
    <property type="match status" value="1"/>
</dbReference>
<dbReference type="SUPFAM" id="SSF58014">
    <property type="entry name" value="Coiled-coil domain of nucleotide exchange factor GrpE"/>
    <property type="match status" value="1"/>
</dbReference>
<gene>
    <name evidence="3" type="primary">grpE</name>
    <name evidence="7" type="ORF">MKQ68_00465</name>
</gene>
<dbReference type="PANTHER" id="PTHR21237:SF23">
    <property type="entry name" value="GRPE PROTEIN HOMOLOG, MITOCHONDRIAL"/>
    <property type="match status" value="1"/>
</dbReference>
<proteinExistence type="inferred from homology"/>
<evidence type="ECO:0000313" key="7">
    <source>
        <dbReference type="EMBL" id="UYQ93573.1"/>
    </source>
</evidence>
<evidence type="ECO:0000256" key="3">
    <source>
        <dbReference type="HAMAP-Rule" id="MF_01151"/>
    </source>
</evidence>
<dbReference type="RefSeq" id="WP_244837441.1">
    <property type="nucleotide sequence ID" value="NZ_CP107006.1"/>
</dbReference>
<evidence type="ECO:0000256" key="4">
    <source>
        <dbReference type="RuleBase" id="RU000639"/>
    </source>
</evidence>
<keyword evidence="2 3" id="KW-0143">Chaperone</keyword>
<dbReference type="InterPro" id="IPR000740">
    <property type="entry name" value="GrpE"/>
</dbReference>
<keyword evidence="3" id="KW-0963">Cytoplasm</keyword>
<evidence type="ECO:0000256" key="2">
    <source>
        <dbReference type="ARBA" id="ARBA00023186"/>
    </source>
</evidence>
<reference evidence="7" key="1">
    <citation type="submission" date="2022-10" db="EMBL/GenBank/DDBJ databases">
        <title>Chitinophaga sp. nov., isolated from soil.</title>
        <authorList>
            <person name="Jeon C.O."/>
        </authorList>
    </citation>
    <scope>NUCLEOTIDE SEQUENCE</scope>
    <source>
        <strain evidence="7">R8</strain>
    </source>
</reference>
<evidence type="ECO:0000256" key="5">
    <source>
        <dbReference type="RuleBase" id="RU004478"/>
    </source>
</evidence>
<evidence type="ECO:0000313" key="8">
    <source>
        <dbReference type="Proteomes" id="UP001162741"/>
    </source>
</evidence>
<dbReference type="PRINTS" id="PR00773">
    <property type="entry name" value="GRPEPROTEIN"/>
</dbReference>
<dbReference type="PROSITE" id="PS01071">
    <property type="entry name" value="GRPE"/>
    <property type="match status" value="1"/>
</dbReference>
<dbReference type="InterPro" id="IPR009012">
    <property type="entry name" value="GrpE_head"/>
</dbReference>
<comment type="subcellular location">
    <subcellularLocation>
        <location evidence="3">Cytoplasm</location>
    </subcellularLocation>
</comment>
<dbReference type="Gene3D" id="2.30.22.10">
    <property type="entry name" value="Head domain of nucleotide exchange factor GrpE"/>
    <property type="match status" value="1"/>
</dbReference>
<keyword evidence="3 4" id="KW-0346">Stress response</keyword>
<sequence length="183" mass="20516">MTDKEKDIQENVPDINADENVSGTSHLNDALTEESALEKAEQQAAEMRDKYLRLVAEFDNFKKRNAKERLELIQTANKEVIIAMLDVLDDMERAQKQLDTATDVASVKEGVQLVFGKLKNTLTGKGLKPMETLHTEFNADLHEAITEIPAPAADLQGKVLDELQKGYYLNDKLIRHARVVVGK</sequence>
<dbReference type="Gene3D" id="3.90.20.20">
    <property type="match status" value="1"/>
</dbReference>
<protein>
    <recommendedName>
        <fullName evidence="3 4">Protein GrpE</fullName>
    </recommendedName>
    <alternativeName>
        <fullName evidence="3">HSP-70 cofactor</fullName>
    </alternativeName>
</protein>
<feature type="region of interest" description="Disordered" evidence="6">
    <location>
        <begin position="1"/>
        <end position="43"/>
    </location>
</feature>
<dbReference type="PANTHER" id="PTHR21237">
    <property type="entry name" value="GRPE PROTEIN"/>
    <property type="match status" value="1"/>
</dbReference>
<comment type="similarity">
    <text evidence="1 3 5">Belongs to the GrpE family.</text>
</comment>
<organism evidence="7 8">
    <name type="scientific">Chitinophaga horti</name>
    <dbReference type="NCBI Taxonomy" id="2920382"/>
    <lineage>
        <taxon>Bacteria</taxon>
        <taxon>Pseudomonadati</taxon>
        <taxon>Bacteroidota</taxon>
        <taxon>Chitinophagia</taxon>
        <taxon>Chitinophagales</taxon>
        <taxon>Chitinophagaceae</taxon>
        <taxon>Chitinophaga</taxon>
    </lineage>
</organism>
<accession>A0ABY6J1N1</accession>
<dbReference type="SUPFAM" id="SSF51064">
    <property type="entry name" value="Head domain of nucleotide exchange factor GrpE"/>
    <property type="match status" value="1"/>
</dbReference>
<evidence type="ECO:0000256" key="1">
    <source>
        <dbReference type="ARBA" id="ARBA00009054"/>
    </source>
</evidence>
<dbReference type="Proteomes" id="UP001162741">
    <property type="component" value="Chromosome"/>
</dbReference>
<name>A0ABY6J1N1_9BACT</name>
<dbReference type="HAMAP" id="MF_01151">
    <property type="entry name" value="GrpE"/>
    <property type="match status" value="1"/>
</dbReference>
<keyword evidence="8" id="KW-1185">Reference proteome</keyword>
<comment type="subunit">
    <text evidence="3">Homodimer.</text>
</comment>
<dbReference type="CDD" id="cd00446">
    <property type="entry name" value="GrpE"/>
    <property type="match status" value="1"/>
</dbReference>